<dbReference type="SUPFAM" id="SSF49785">
    <property type="entry name" value="Galactose-binding domain-like"/>
    <property type="match status" value="1"/>
</dbReference>
<dbReference type="InterPro" id="IPR005674">
    <property type="entry name" value="CocE/Ser_esterase"/>
</dbReference>
<comment type="caution">
    <text evidence="3">The sequence shown here is derived from an EMBL/GenBank/DDBJ whole genome shotgun (WGS) entry which is preliminary data.</text>
</comment>
<dbReference type="InterPro" id="IPR013736">
    <property type="entry name" value="Xaa-Pro_dipept_C"/>
</dbReference>
<dbReference type="Pfam" id="PF02129">
    <property type="entry name" value="Peptidase_S15"/>
    <property type="match status" value="1"/>
</dbReference>
<dbReference type="GO" id="GO:0017000">
    <property type="term" value="P:antibiotic biosynthetic process"/>
    <property type="evidence" value="ECO:0007669"/>
    <property type="project" value="UniProtKB-ARBA"/>
</dbReference>
<dbReference type="Pfam" id="PF08530">
    <property type="entry name" value="PepX_C"/>
    <property type="match status" value="1"/>
</dbReference>
<dbReference type="PANTHER" id="PTHR43056">
    <property type="entry name" value="PEPTIDASE S9 PROLYL OLIGOPEPTIDASE"/>
    <property type="match status" value="1"/>
</dbReference>
<keyword evidence="4" id="KW-1185">Reference proteome</keyword>
<dbReference type="GO" id="GO:0008239">
    <property type="term" value="F:dipeptidyl-peptidase activity"/>
    <property type="evidence" value="ECO:0007669"/>
    <property type="project" value="InterPro"/>
</dbReference>
<dbReference type="GO" id="GO:0072330">
    <property type="term" value="P:monocarboxylic acid biosynthetic process"/>
    <property type="evidence" value="ECO:0007669"/>
    <property type="project" value="UniProtKB-ARBA"/>
</dbReference>
<feature type="domain" description="Xaa-Pro dipeptidyl-peptidase C-terminal" evidence="2">
    <location>
        <begin position="223"/>
        <end position="482"/>
    </location>
</feature>
<dbReference type="InterPro" id="IPR050585">
    <property type="entry name" value="Xaa-Pro_dipeptidyl-ppase/CocE"/>
</dbReference>
<keyword evidence="1" id="KW-0378">Hydrolase</keyword>
<dbReference type="Gene3D" id="2.60.120.260">
    <property type="entry name" value="Galactose-binding domain-like"/>
    <property type="match status" value="1"/>
</dbReference>
<dbReference type="OrthoDB" id="2578740at2759"/>
<evidence type="ECO:0000256" key="1">
    <source>
        <dbReference type="ARBA" id="ARBA00022801"/>
    </source>
</evidence>
<evidence type="ECO:0000313" key="4">
    <source>
        <dbReference type="Proteomes" id="UP001154252"/>
    </source>
</evidence>
<dbReference type="AlphaFoldDB" id="A0A9W4P736"/>
<dbReference type="PANTHER" id="PTHR43056:SF10">
    <property type="entry name" value="COCE_NOND FAMILY, PUTATIVE (AFU_ORTHOLOGUE AFUA_7G00600)-RELATED"/>
    <property type="match status" value="1"/>
</dbReference>
<organism evidence="3 4">
    <name type="scientific">Penicillium egyptiacum</name>
    <dbReference type="NCBI Taxonomy" id="1303716"/>
    <lineage>
        <taxon>Eukaryota</taxon>
        <taxon>Fungi</taxon>
        <taxon>Dikarya</taxon>
        <taxon>Ascomycota</taxon>
        <taxon>Pezizomycotina</taxon>
        <taxon>Eurotiomycetes</taxon>
        <taxon>Eurotiomycetidae</taxon>
        <taxon>Eurotiales</taxon>
        <taxon>Aspergillaceae</taxon>
        <taxon>Penicillium</taxon>
    </lineage>
</organism>
<dbReference type="InterPro" id="IPR008979">
    <property type="entry name" value="Galactose-bd-like_sf"/>
</dbReference>
<dbReference type="Gene3D" id="1.10.3020.20">
    <property type="match status" value="1"/>
</dbReference>
<dbReference type="EMBL" id="CAJVRC010000897">
    <property type="protein sequence ID" value="CAG8908896.1"/>
    <property type="molecule type" value="Genomic_DNA"/>
</dbReference>
<gene>
    <name evidence="3" type="ORF">PEGY_LOCUS9681</name>
</gene>
<dbReference type="SUPFAM" id="SSF53474">
    <property type="entry name" value="alpha/beta-Hydrolases"/>
    <property type="match status" value="1"/>
</dbReference>
<sequence length="488" mass="55353">MMHGRVGIPQSMLSGFENFEALDPADWTARGYAIVNVDARGVFDSDGDIRWWGTGEGKDGYDAIEHIAQLPWCNEKIAMAGNSWLAIAQWFIAAERPPHLACIAPFEGLSDAYRETLCRGGVPYKPFWTFLGRECLFGKHQQEDTLAMVDKYPLMNEYWEDKTAKIENIKCPAYVVASFSNGLHTAGTFRAFQGIPHQDKWLRVHPTNEWHDIYQPHNNNDLQEFLNYFTKGKQNSWDQTPNVRLSILQFNKAPIMNQAFGDWPIPNTEYRRLYLSSGGSLTQNISPNEITLSYQADAPAFQRVTDTEELSFEYTFDDRSYVVGHPKAVLYMSCNDYDDMDVFVQLRKLDKGGNLLQNLNVSLEHLPFGESEVEDVGSMKHLGPTGILRASHRRLDSRLSQPHLPVLTHSDEEKIIPGEVVKLEIALWPTGISFDAGEKLTFKVAGHHMAFAEFIALQGGYETDNKGRHNLHIGSKYPSYIEIPFITI</sequence>
<dbReference type="SMART" id="SM00939">
    <property type="entry name" value="PepX_C"/>
    <property type="match status" value="1"/>
</dbReference>
<name>A0A9W4P736_9EURO</name>
<dbReference type="NCBIfam" id="TIGR00976">
    <property type="entry name" value="CocE_NonD"/>
    <property type="match status" value="1"/>
</dbReference>
<dbReference type="Proteomes" id="UP001154252">
    <property type="component" value="Unassembled WGS sequence"/>
</dbReference>
<accession>A0A9W4P736</accession>
<protein>
    <recommendedName>
        <fullName evidence="2">Xaa-Pro dipeptidyl-peptidase C-terminal domain-containing protein</fullName>
    </recommendedName>
</protein>
<dbReference type="Gene3D" id="3.40.50.1820">
    <property type="entry name" value="alpha/beta hydrolase"/>
    <property type="match status" value="1"/>
</dbReference>
<reference evidence="3" key="1">
    <citation type="submission" date="2021-07" db="EMBL/GenBank/DDBJ databases">
        <authorList>
            <person name="Branca A.L. A."/>
        </authorList>
    </citation>
    <scope>NUCLEOTIDE SEQUENCE</scope>
</reference>
<evidence type="ECO:0000313" key="3">
    <source>
        <dbReference type="EMBL" id="CAG8908896.1"/>
    </source>
</evidence>
<dbReference type="InterPro" id="IPR000383">
    <property type="entry name" value="Xaa-Pro-like_dom"/>
</dbReference>
<dbReference type="InterPro" id="IPR029058">
    <property type="entry name" value="AB_hydrolase_fold"/>
</dbReference>
<evidence type="ECO:0000259" key="2">
    <source>
        <dbReference type="SMART" id="SM00939"/>
    </source>
</evidence>
<proteinExistence type="predicted"/>